<accession>A0AAD5WNT1</accession>
<keyword evidence="7" id="KW-1185">Reference proteome</keyword>
<feature type="compositionally biased region" description="Basic and acidic residues" evidence="3">
    <location>
        <begin position="301"/>
        <end position="312"/>
    </location>
</feature>
<evidence type="ECO:0000256" key="1">
    <source>
        <dbReference type="ARBA" id="ARBA00004141"/>
    </source>
</evidence>
<feature type="transmembrane region" description="Helical" evidence="4">
    <location>
        <begin position="112"/>
        <end position="131"/>
    </location>
</feature>
<keyword evidence="5" id="KW-0732">Signal</keyword>
<evidence type="ECO:0000313" key="7">
    <source>
        <dbReference type="Proteomes" id="UP001201980"/>
    </source>
</evidence>
<dbReference type="SUPFAM" id="SSF103473">
    <property type="entry name" value="MFS general substrate transporter"/>
    <property type="match status" value="1"/>
</dbReference>
<dbReference type="Proteomes" id="UP001201980">
    <property type="component" value="Unassembled WGS sequence"/>
</dbReference>
<dbReference type="EMBL" id="JAKWBI020000644">
    <property type="protein sequence ID" value="KAJ2893214.1"/>
    <property type="molecule type" value="Genomic_DNA"/>
</dbReference>
<comment type="similarity">
    <text evidence="2">Belongs to the major facilitator superfamily. Monocarboxylate porter (TC 2.A.1.13) family.</text>
</comment>
<dbReference type="PANTHER" id="PTHR11360">
    <property type="entry name" value="MONOCARBOXYLATE TRANSPORTER"/>
    <property type="match status" value="1"/>
</dbReference>
<evidence type="ECO:0000313" key="6">
    <source>
        <dbReference type="EMBL" id="KAJ2893214.1"/>
    </source>
</evidence>
<feature type="chain" id="PRO_5041913466" evidence="5">
    <location>
        <begin position="25"/>
        <end position="325"/>
    </location>
</feature>
<name>A0AAD5WNT1_9PEZI</name>
<comment type="subcellular location">
    <subcellularLocation>
        <location evidence="1">Membrane</location>
        <topology evidence="1">Multi-pass membrane protein</topology>
    </subcellularLocation>
</comment>
<reference evidence="6" key="1">
    <citation type="submission" date="2022-07" db="EMBL/GenBank/DDBJ databases">
        <title>Draft genome sequence of Zalerion maritima ATCC 34329, a (micro)plastics degrading marine fungus.</title>
        <authorList>
            <person name="Paco A."/>
            <person name="Goncalves M.F.M."/>
            <person name="Rocha-Santos T.A.P."/>
            <person name="Alves A."/>
        </authorList>
    </citation>
    <scope>NUCLEOTIDE SEQUENCE</scope>
    <source>
        <strain evidence="6">ATCC 34329</strain>
    </source>
</reference>
<gene>
    <name evidence="6" type="ORF">MKZ38_008920</name>
</gene>
<protein>
    <submittedName>
        <fullName evidence="6">MFS monocarboxylate</fullName>
    </submittedName>
</protein>
<dbReference type="Pfam" id="PF07690">
    <property type="entry name" value="MFS_1"/>
    <property type="match status" value="1"/>
</dbReference>
<keyword evidence="4" id="KW-1133">Transmembrane helix</keyword>
<dbReference type="GO" id="GO:0022857">
    <property type="term" value="F:transmembrane transporter activity"/>
    <property type="evidence" value="ECO:0007669"/>
    <property type="project" value="InterPro"/>
</dbReference>
<dbReference type="GO" id="GO:0016020">
    <property type="term" value="C:membrane"/>
    <property type="evidence" value="ECO:0007669"/>
    <property type="project" value="UniProtKB-SubCell"/>
</dbReference>
<keyword evidence="4" id="KW-0812">Transmembrane</keyword>
<organism evidence="6 7">
    <name type="scientific">Zalerion maritima</name>
    <dbReference type="NCBI Taxonomy" id="339359"/>
    <lineage>
        <taxon>Eukaryota</taxon>
        <taxon>Fungi</taxon>
        <taxon>Dikarya</taxon>
        <taxon>Ascomycota</taxon>
        <taxon>Pezizomycotina</taxon>
        <taxon>Sordariomycetes</taxon>
        <taxon>Lulworthiomycetidae</taxon>
        <taxon>Lulworthiales</taxon>
        <taxon>Lulworthiaceae</taxon>
        <taxon>Zalerion</taxon>
    </lineage>
</organism>
<evidence type="ECO:0000256" key="2">
    <source>
        <dbReference type="ARBA" id="ARBA00006727"/>
    </source>
</evidence>
<keyword evidence="4" id="KW-0472">Membrane</keyword>
<dbReference type="PANTHER" id="PTHR11360:SF230">
    <property type="entry name" value="MONOCARBOXYLATE TRANSPORTER, PUTATIVE (AFU_ORTHOLOGUE AFUA_2G12790)-RELATED"/>
    <property type="match status" value="1"/>
</dbReference>
<dbReference type="Gene3D" id="1.20.1250.20">
    <property type="entry name" value="MFS general substrate transporter like domains"/>
    <property type="match status" value="1"/>
</dbReference>
<evidence type="ECO:0000256" key="3">
    <source>
        <dbReference type="SAM" id="MobiDB-lite"/>
    </source>
</evidence>
<feature type="transmembrane region" description="Helical" evidence="4">
    <location>
        <begin position="138"/>
        <end position="158"/>
    </location>
</feature>
<sequence length="325" mass="35756">MSWKLAMVVLFAIMTLLVLPGSFAIRPRMAGTKEGFWKLRCFTSMSFLLLTACLFGLELVLFSNWGIIPEYSLVTNRSESVRFWLLISFNLSSCLGRILPPFLADQCGHYNTLLGMCVFTLVSMIGIWLPLGDKSLAALYAVAILNGFGTGSFVALGATTLSTLCSPQDFGKYLGSAYTLVSFATLLGNPASHSILESGGPEAVKLLQQAPPAVLVQWVRGEIWRVCQPLILHAPVLVSQRFGRPRFQIQKGGEHEEPPTLKAAQAVMCGVNCILLTGDEAQRLPRHQLLMGTHQKKQGRKSLDQSLETRKENKLAQVYPSPAYH</sequence>
<comment type="caution">
    <text evidence="6">The sequence shown here is derived from an EMBL/GenBank/DDBJ whole genome shotgun (WGS) entry which is preliminary data.</text>
</comment>
<feature type="region of interest" description="Disordered" evidence="3">
    <location>
        <begin position="291"/>
        <end position="312"/>
    </location>
</feature>
<dbReference type="InterPro" id="IPR050327">
    <property type="entry name" value="Proton-linked_MCT"/>
</dbReference>
<feature type="signal peptide" evidence="5">
    <location>
        <begin position="1"/>
        <end position="24"/>
    </location>
</feature>
<feature type="transmembrane region" description="Helical" evidence="4">
    <location>
        <begin position="80"/>
        <end position="100"/>
    </location>
</feature>
<dbReference type="AlphaFoldDB" id="A0AAD5WNT1"/>
<evidence type="ECO:0000256" key="5">
    <source>
        <dbReference type="SAM" id="SignalP"/>
    </source>
</evidence>
<dbReference type="InterPro" id="IPR011701">
    <property type="entry name" value="MFS"/>
</dbReference>
<evidence type="ECO:0000256" key="4">
    <source>
        <dbReference type="SAM" id="Phobius"/>
    </source>
</evidence>
<feature type="transmembrane region" description="Helical" evidence="4">
    <location>
        <begin position="48"/>
        <end position="68"/>
    </location>
</feature>
<dbReference type="InterPro" id="IPR036259">
    <property type="entry name" value="MFS_trans_sf"/>
</dbReference>
<proteinExistence type="inferred from homology"/>